<keyword evidence="8 10" id="KW-0868">Chloride</keyword>
<feature type="region of interest" description="Disordered" evidence="11">
    <location>
        <begin position="477"/>
        <end position="572"/>
    </location>
</feature>
<feature type="compositionally biased region" description="Basic and acidic residues" evidence="11">
    <location>
        <begin position="562"/>
        <end position="572"/>
    </location>
</feature>
<feature type="compositionally biased region" description="Low complexity" evidence="11">
    <location>
        <begin position="226"/>
        <end position="242"/>
    </location>
</feature>
<feature type="compositionally biased region" description="Acidic residues" evidence="11">
    <location>
        <begin position="396"/>
        <end position="413"/>
    </location>
</feature>
<feature type="region of interest" description="Disordered" evidence="11">
    <location>
        <begin position="71"/>
        <end position="207"/>
    </location>
</feature>
<keyword evidence="3 10" id="KW-0812">Transmembrane</keyword>
<dbReference type="Gene3D" id="1.10.3080.10">
    <property type="entry name" value="Clc chloride channel"/>
    <property type="match status" value="1"/>
</dbReference>
<evidence type="ECO:0000256" key="2">
    <source>
        <dbReference type="ARBA" id="ARBA00022448"/>
    </source>
</evidence>
<dbReference type="eggNOG" id="KOG0476">
    <property type="taxonomic scope" value="Eukaryota"/>
</dbReference>
<feature type="transmembrane region" description="Helical" evidence="10">
    <location>
        <begin position="823"/>
        <end position="843"/>
    </location>
</feature>
<feature type="compositionally biased region" description="Low complexity" evidence="11">
    <location>
        <begin position="1219"/>
        <end position="1232"/>
    </location>
</feature>
<dbReference type="PROSITE" id="PS51371">
    <property type="entry name" value="CBS"/>
    <property type="match status" value="1"/>
</dbReference>
<feature type="region of interest" description="Disordered" evidence="11">
    <location>
        <begin position="222"/>
        <end position="242"/>
    </location>
</feature>
<dbReference type="InParanoid" id="D7FQ35"/>
<dbReference type="InterPro" id="IPR001807">
    <property type="entry name" value="ClC"/>
</dbReference>
<keyword evidence="2 10" id="KW-0813">Transport</keyword>
<feature type="transmembrane region" description="Helical" evidence="10">
    <location>
        <begin position="869"/>
        <end position="890"/>
    </location>
</feature>
<dbReference type="Pfam" id="PF00654">
    <property type="entry name" value="Voltage_CLC"/>
    <property type="match status" value="1"/>
</dbReference>
<feature type="compositionally biased region" description="Low complexity" evidence="11">
    <location>
        <begin position="97"/>
        <end position="114"/>
    </location>
</feature>
<feature type="compositionally biased region" description="Low complexity" evidence="11">
    <location>
        <begin position="342"/>
        <end position="354"/>
    </location>
</feature>
<dbReference type="InterPro" id="IPR000644">
    <property type="entry name" value="CBS_dom"/>
</dbReference>
<keyword evidence="7 10" id="KW-0472">Membrane</keyword>
<evidence type="ECO:0000256" key="4">
    <source>
        <dbReference type="ARBA" id="ARBA00022737"/>
    </source>
</evidence>
<evidence type="ECO:0000256" key="1">
    <source>
        <dbReference type="ARBA" id="ARBA00004141"/>
    </source>
</evidence>
<organism evidence="13 14">
    <name type="scientific">Ectocarpus siliculosus</name>
    <name type="common">Brown alga</name>
    <name type="synonym">Conferva siliculosa</name>
    <dbReference type="NCBI Taxonomy" id="2880"/>
    <lineage>
        <taxon>Eukaryota</taxon>
        <taxon>Sar</taxon>
        <taxon>Stramenopiles</taxon>
        <taxon>Ochrophyta</taxon>
        <taxon>PX clade</taxon>
        <taxon>Phaeophyceae</taxon>
        <taxon>Ectocarpales</taxon>
        <taxon>Ectocarpaceae</taxon>
        <taxon>Ectocarpus</taxon>
    </lineage>
</organism>
<feature type="transmembrane region" description="Helical" evidence="10">
    <location>
        <begin position="782"/>
        <end position="803"/>
    </location>
</feature>
<evidence type="ECO:0000256" key="11">
    <source>
        <dbReference type="SAM" id="MobiDB-lite"/>
    </source>
</evidence>
<comment type="caution">
    <text evidence="10">Lacks conserved residue(s) required for the propagation of feature annotation.</text>
</comment>
<feature type="compositionally biased region" description="Basic and acidic residues" evidence="11">
    <location>
        <begin position="81"/>
        <end position="95"/>
    </location>
</feature>
<keyword evidence="6 10" id="KW-0406">Ion transport</keyword>
<evidence type="ECO:0000313" key="14">
    <source>
        <dbReference type="Proteomes" id="UP000002630"/>
    </source>
</evidence>
<evidence type="ECO:0000256" key="5">
    <source>
        <dbReference type="ARBA" id="ARBA00022989"/>
    </source>
</evidence>
<evidence type="ECO:0000256" key="3">
    <source>
        <dbReference type="ARBA" id="ARBA00022692"/>
    </source>
</evidence>
<feature type="region of interest" description="Disordered" evidence="11">
    <location>
        <begin position="1"/>
        <end position="59"/>
    </location>
</feature>
<feature type="compositionally biased region" description="Polar residues" evidence="11">
    <location>
        <begin position="263"/>
        <end position="274"/>
    </location>
</feature>
<dbReference type="SUPFAM" id="SSF54631">
    <property type="entry name" value="CBS-domain pair"/>
    <property type="match status" value="1"/>
</dbReference>
<feature type="compositionally biased region" description="Polar residues" evidence="11">
    <location>
        <begin position="494"/>
        <end position="510"/>
    </location>
</feature>
<name>D7FQ35_ECTSI</name>
<evidence type="ECO:0000256" key="9">
    <source>
        <dbReference type="PROSITE-ProRule" id="PRU00703"/>
    </source>
</evidence>
<feature type="compositionally biased region" description="Low complexity" evidence="11">
    <location>
        <begin position="523"/>
        <end position="532"/>
    </location>
</feature>
<feature type="transmembrane region" description="Helical" evidence="10">
    <location>
        <begin position="746"/>
        <end position="770"/>
    </location>
</feature>
<dbReference type="Pfam" id="PF00571">
    <property type="entry name" value="CBS"/>
    <property type="match status" value="1"/>
</dbReference>
<dbReference type="GO" id="GO:0005247">
    <property type="term" value="F:voltage-gated chloride channel activity"/>
    <property type="evidence" value="ECO:0007669"/>
    <property type="project" value="TreeGrafter"/>
</dbReference>
<feature type="compositionally biased region" description="Basic and acidic residues" evidence="11">
    <location>
        <begin position="166"/>
        <end position="180"/>
    </location>
</feature>
<keyword evidence="14" id="KW-1185">Reference proteome</keyword>
<gene>
    <name evidence="13" type="ORF">Esi_0002_0137</name>
</gene>
<feature type="compositionally biased region" description="Gly residues" evidence="11">
    <location>
        <begin position="540"/>
        <end position="552"/>
    </location>
</feature>
<feature type="transmembrane region" description="Helical" evidence="10">
    <location>
        <begin position="638"/>
        <end position="663"/>
    </location>
</feature>
<feature type="compositionally biased region" description="Low complexity" evidence="11">
    <location>
        <begin position="29"/>
        <end position="38"/>
    </location>
</feature>
<dbReference type="PANTHER" id="PTHR45720:SF10">
    <property type="entry name" value="CHLORIDE CHANNEL PROTEIN 2"/>
    <property type="match status" value="1"/>
</dbReference>
<comment type="subcellular location">
    <subcellularLocation>
        <location evidence="1 10">Membrane</location>
        <topology evidence="1 10">Multi-pass membrane protein</topology>
    </subcellularLocation>
</comment>
<dbReference type="Gene3D" id="3.10.580.10">
    <property type="entry name" value="CBS-domain"/>
    <property type="match status" value="1"/>
</dbReference>
<feature type="compositionally biased region" description="Basic and acidic residues" evidence="11">
    <location>
        <begin position="141"/>
        <end position="153"/>
    </location>
</feature>
<evidence type="ECO:0000313" key="13">
    <source>
        <dbReference type="EMBL" id="CBJ48367.1"/>
    </source>
</evidence>
<evidence type="ECO:0000259" key="12">
    <source>
        <dbReference type="PROSITE" id="PS51371"/>
    </source>
</evidence>
<evidence type="ECO:0000256" key="6">
    <source>
        <dbReference type="ARBA" id="ARBA00023065"/>
    </source>
</evidence>
<feature type="transmembrane region" description="Helical" evidence="10">
    <location>
        <begin position="684"/>
        <end position="707"/>
    </location>
</feature>
<evidence type="ECO:0000256" key="8">
    <source>
        <dbReference type="ARBA" id="ARBA00023214"/>
    </source>
</evidence>
<evidence type="ECO:0000256" key="10">
    <source>
        <dbReference type="RuleBase" id="RU361221"/>
    </source>
</evidence>
<dbReference type="EMBL" id="FN649727">
    <property type="protein sequence ID" value="CBJ48367.1"/>
    <property type="molecule type" value="Genomic_DNA"/>
</dbReference>
<dbReference type="PRINTS" id="PR00762">
    <property type="entry name" value="CLCHANNEL"/>
</dbReference>
<keyword evidence="9" id="KW-0129">CBS domain</keyword>
<feature type="compositionally biased region" description="Polar residues" evidence="11">
    <location>
        <begin position="155"/>
        <end position="165"/>
    </location>
</feature>
<dbReference type="PANTHER" id="PTHR45720">
    <property type="entry name" value="CHLORIDE CHANNEL PROTEIN 2"/>
    <property type="match status" value="1"/>
</dbReference>
<keyword evidence="4" id="KW-0677">Repeat</keyword>
<feature type="compositionally biased region" description="Acidic residues" evidence="11">
    <location>
        <begin position="181"/>
        <end position="193"/>
    </location>
</feature>
<sequence>MRGHEQQQDDRDNEEADGSSSRELRHRAASSAAAAPEAGRLHGERGRRCHSSADVHRPDVSALSVEIAVATVQNNQRQQRQQREQHNAAQNEHHVPAGLMTGVGTAAAAAAGAGSRKAPHRRASSLVSRVFGGSAGSSAAREYRAASMEERHGRGSSSTDRASSTDPKHDGDEEKRAEQWRDEEEEEEEEEEDSQHQHVVRRHEPQRSVPSVVDLFRLEPSSFTQPTTPAAALPSPLVAGRTPPAVAASLSAEDLAASLQAFSVGQHQQQQTSPAARYAPSTPPPSAYRDESAATVAPSPIPPDGSNHHHATGVSRRGGSGGDDARSSASPRGRSSDDGRYQPHQGGEQQQQGVLPPPPPLEDCTAVPGGVTARDKEQRQLLYGGVVTYPLRGGGDDDDDDDDDAEGEEDDDALGALQQQQQEELSFARHLREASTNTVDAGREGRMAYGGGAAADWGAGRPDGYHLRQREGGDTTSLDALEAGGVARHHRGSSETMKTMSRSGTPSSRCGTPGSSAGGRSRGGASASVASSHINSLGRGASGDGGGAGGGTMKRPSARLQNEAKHVSDQKRGVTTSYKSEELYKQYHKISFFLVVMGVVIGLGSHGIDEGIELFVHLGEEIMEKGGALLGGSTGAKFFFFLLYDIILTGIAAMLTAYFSPGVEGSGIPAMKYMMDTDDLANKLRSFTLVAVVVKACGLMLAAGGGLNVGREGPYTHLGGMVSYQLIRRVPFFNDILKKETVLRQVLAASVAVGLSSTFAATIGGVLFSIEITTLYYDVGNYFKAFVAAISGTVAVSVVRHLADFPEYIERDFSKDEFEVWQYPVFATMGVLCGLVGPLYINFRLNMLKLGRKLGKHSIRAVPARRWEYVRAATAVACLAATMTAVLSFFPGRFTRLTPLTTFKHLLSKGDLSSIWSSGFTDNIFIALPVSIVTWIITAAMGTSVTVPSGDFIQTTVIGATVGRLIGEVLAVNLSESWGVVPSTFALVGAAAMSCGATQTISAAVVILEMTGSFDLDKPVLLAAVVACGFSRKFGLNIYDSVMRLNGLESLYGLDMRRSEEMTAKDIMDSDLKVVPCQTTIGELVRLLRGGEGGLSMFESYPVVTGLEGMAFVGTVSRKDLVHIVLTGGSETCCDSDAYFDYVIDKLPKKDVSASWDRLGEGLHSKDKTNLFARLPDHVKQAVEGAPAANTVRALRLLGDKIGNMASDLSFIRGGGSTLGRRSGRNSGSVTRSNRDTGDRREATSSRMTLNTLLEANWDPDRLDDPFGGRPVDLTAIAQRATGDIQIDRSVWKAHENMPLKNVYLLFANLRCIRLFIISGDRLTGIISRSILFNAMSKREGLLSLIDTGRSIPDKDRGRARASRSVSARKKKHWVDVFFGERSRRGPHQVF</sequence>
<feature type="compositionally biased region" description="Basic and acidic residues" evidence="11">
    <location>
        <begin position="1"/>
        <end position="10"/>
    </location>
</feature>
<comment type="similarity">
    <text evidence="10">Belongs to the chloride channel (TC 2.A.49) family.</text>
</comment>
<dbReference type="InterPro" id="IPR046342">
    <property type="entry name" value="CBS_dom_sf"/>
</dbReference>
<feature type="domain" description="CBS" evidence="12">
    <location>
        <begin position="1068"/>
        <end position="1131"/>
    </location>
</feature>
<feature type="compositionally biased region" description="Basic and acidic residues" evidence="11">
    <location>
        <begin position="1233"/>
        <end position="1244"/>
    </location>
</feature>
<dbReference type="InterPro" id="IPR050970">
    <property type="entry name" value="Cl_channel_volt-gated"/>
</dbReference>
<dbReference type="SUPFAM" id="SSF81340">
    <property type="entry name" value="Clc chloride channel"/>
    <property type="match status" value="1"/>
</dbReference>
<feature type="compositionally biased region" description="Low complexity" evidence="11">
    <location>
        <begin position="414"/>
        <end position="425"/>
    </location>
</feature>
<keyword evidence="5 10" id="KW-1133">Transmembrane helix</keyword>
<protein>
    <recommendedName>
        <fullName evidence="10">Chloride channel protein</fullName>
    </recommendedName>
</protein>
<feature type="region of interest" description="Disordered" evidence="11">
    <location>
        <begin position="452"/>
        <end position="471"/>
    </location>
</feature>
<feature type="compositionally biased region" description="Basic and acidic residues" evidence="11">
    <location>
        <begin position="39"/>
        <end position="59"/>
    </location>
</feature>
<dbReference type="InterPro" id="IPR014743">
    <property type="entry name" value="Cl-channel_core"/>
</dbReference>
<accession>D7FQ35</accession>
<dbReference type="Proteomes" id="UP000002630">
    <property type="component" value="Linkage Group LG02"/>
</dbReference>
<proteinExistence type="inferred from homology"/>
<dbReference type="OrthoDB" id="4564at2759"/>
<feature type="region of interest" description="Disordered" evidence="11">
    <location>
        <begin position="1217"/>
        <end position="1245"/>
    </location>
</feature>
<feature type="region of interest" description="Disordered" evidence="11">
    <location>
        <begin position="262"/>
        <end position="425"/>
    </location>
</feature>
<dbReference type="EMBL" id="FN648375">
    <property type="protein sequence ID" value="CBJ48367.1"/>
    <property type="molecule type" value="Genomic_DNA"/>
</dbReference>
<reference evidence="13 14" key="1">
    <citation type="journal article" date="2010" name="Nature">
        <title>The Ectocarpus genome and the independent evolution of multicellularity in brown algae.</title>
        <authorList>
            <person name="Cock J.M."/>
            <person name="Sterck L."/>
            <person name="Rouze P."/>
            <person name="Scornet D."/>
            <person name="Allen A.E."/>
            <person name="Amoutzias G."/>
            <person name="Anthouard V."/>
            <person name="Artiguenave F."/>
            <person name="Aury J.M."/>
            <person name="Badger J.H."/>
            <person name="Beszteri B."/>
            <person name="Billiau K."/>
            <person name="Bonnet E."/>
            <person name="Bothwell J.H."/>
            <person name="Bowler C."/>
            <person name="Boyen C."/>
            <person name="Brownlee C."/>
            <person name="Carrano C.J."/>
            <person name="Charrier B."/>
            <person name="Cho G.Y."/>
            <person name="Coelho S.M."/>
            <person name="Collen J."/>
            <person name="Corre E."/>
            <person name="Da Silva C."/>
            <person name="Delage L."/>
            <person name="Delaroque N."/>
            <person name="Dittami S.M."/>
            <person name="Doulbeau S."/>
            <person name="Elias M."/>
            <person name="Farnham G."/>
            <person name="Gachon C.M."/>
            <person name="Gschloessl B."/>
            <person name="Heesch S."/>
            <person name="Jabbari K."/>
            <person name="Jubin C."/>
            <person name="Kawai H."/>
            <person name="Kimura K."/>
            <person name="Kloareg B."/>
            <person name="Kupper F.C."/>
            <person name="Lang D."/>
            <person name="Le Bail A."/>
            <person name="Leblanc C."/>
            <person name="Lerouge P."/>
            <person name="Lohr M."/>
            <person name="Lopez P.J."/>
            <person name="Martens C."/>
            <person name="Maumus F."/>
            <person name="Michel G."/>
            <person name="Miranda-Saavedra D."/>
            <person name="Morales J."/>
            <person name="Moreau H."/>
            <person name="Motomura T."/>
            <person name="Nagasato C."/>
            <person name="Napoli C.A."/>
            <person name="Nelson D.R."/>
            <person name="Nyvall-Collen P."/>
            <person name="Peters A.F."/>
            <person name="Pommier C."/>
            <person name="Potin P."/>
            <person name="Poulain J."/>
            <person name="Quesneville H."/>
            <person name="Read B."/>
            <person name="Rensing S.A."/>
            <person name="Ritter A."/>
            <person name="Rousvoal S."/>
            <person name="Samanta M."/>
            <person name="Samson G."/>
            <person name="Schroeder D.C."/>
            <person name="Segurens B."/>
            <person name="Strittmatter M."/>
            <person name="Tonon T."/>
            <person name="Tregear J.W."/>
            <person name="Valentin K."/>
            <person name="von Dassow P."/>
            <person name="Yamagishi T."/>
            <person name="Van de Peer Y."/>
            <person name="Wincker P."/>
        </authorList>
    </citation>
    <scope>NUCLEOTIDE SEQUENCE [LARGE SCALE GENOMIC DNA]</scope>
    <source>
        <strain evidence="14">Ec32 / CCAP1310/4</strain>
    </source>
</reference>
<evidence type="ECO:0000256" key="7">
    <source>
        <dbReference type="ARBA" id="ARBA00023136"/>
    </source>
</evidence>
<dbReference type="GO" id="GO:0016020">
    <property type="term" value="C:membrane"/>
    <property type="evidence" value="ECO:0007669"/>
    <property type="project" value="UniProtKB-SubCell"/>
</dbReference>